<dbReference type="InterPro" id="IPR003141">
    <property type="entry name" value="Pol/His_phosphatase_N"/>
</dbReference>
<accession>A0ABT7UKF4</accession>
<evidence type="ECO:0000313" key="2">
    <source>
        <dbReference type="EMBL" id="MDM8196626.1"/>
    </source>
</evidence>
<keyword evidence="3" id="KW-1185">Reference proteome</keyword>
<dbReference type="PANTHER" id="PTHR42924:SF3">
    <property type="entry name" value="POLYMERASE_HISTIDINOL PHOSPHATASE N-TERMINAL DOMAIN-CONTAINING PROTEIN"/>
    <property type="match status" value="1"/>
</dbReference>
<dbReference type="PANTHER" id="PTHR42924">
    <property type="entry name" value="EXONUCLEASE"/>
    <property type="match status" value="1"/>
</dbReference>
<dbReference type="Gene3D" id="1.10.150.650">
    <property type="match status" value="1"/>
</dbReference>
<dbReference type="EMBL" id="JAUDCK010000043">
    <property type="protein sequence ID" value="MDM8196626.1"/>
    <property type="molecule type" value="Genomic_DNA"/>
</dbReference>
<dbReference type="InterPro" id="IPR004013">
    <property type="entry name" value="PHP_dom"/>
</dbReference>
<dbReference type="InterPro" id="IPR016195">
    <property type="entry name" value="Pol/histidinol_Pase-like"/>
</dbReference>
<sequence>MVWADLHVHTAYSDGIHSIEETIRLAKEKGIQAIAITDHDTVFHFEKVKSICQQYGLETIRGVEMSCYDKEVHKKVHIVGLWLNDQPSHVERLCQHTLSCRDHYHRELIQKLNQKGLNISYEEAKQYAPYNIVFKMHLFLAIVHKYPEYNDIHKYRELFMGETSQETDAKMGYIDVKKGIEAIHLDGGVAILAHPCEYQNYSEIEKYVGYGLQGIEISHPSMKEEDYRLTQIYAQKYHLLQSGGSDFHNVQLTPIGNCGLSEQQFMKLKRQANK</sequence>
<dbReference type="SMART" id="SM00481">
    <property type="entry name" value="POLIIIAc"/>
    <property type="match status" value="1"/>
</dbReference>
<dbReference type="RefSeq" id="WP_289528113.1">
    <property type="nucleotide sequence ID" value="NZ_JAUDCK010000043.1"/>
</dbReference>
<dbReference type="Pfam" id="PF02811">
    <property type="entry name" value="PHP"/>
    <property type="match status" value="1"/>
</dbReference>
<dbReference type="SUPFAM" id="SSF89550">
    <property type="entry name" value="PHP domain-like"/>
    <property type="match status" value="1"/>
</dbReference>
<feature type="domain" description="Polymerase/histidinol phosphatase N-terminal" evidence="1">
    <location>
        <begin position="4"/>
        <end position="69"/>
    </location>
</feature>
<protein>
    <submittedName>
        <fullName evidence="2">PHP domain-containing protein</fullName>
    </submittedName>
</protein>
<reference evidence="3" key="1">
    <citation type="submission" date="2023-06" db="EMBL/GenBank/DDBJ databases">
        <title>Identification and characterization of horizontal gene transfer across gut microbiota members of farm animals based on homology search.</title>
        <authorList>
            <person name="Zeman M."/>
            <person name="Kubasova T."/>
            <person name="Jahodarova E."/>
            <person name="Nykrynova M."/>
            <person name="Rychlik I."/>
        </authorList>
    </citation>
    <scope>NUCLEOTIDE SEQUENCE [LARGE SCALE GENOMIC DNA]</scope>
    <source>
        <strain evidence="3">ET341</strain>
    </source>
</reference>
<evidence type="ECO:0000313" key="3">
    <source>
        <dbReference type="Proteomes" id="UP001529275"/>
    </source>
</evidence>
<evidence type="ECO:0000259" key="1">
    <source>
        <dbReference type="SMART" id="SM00481"/>
    </source>
</evidence>
<proteinExistence type="predicted"/>
<comment type="caution">
    <text evidence="2">The sequence shown here is derived from an EMBL/GenBank/DDBJ whole genome shotgun (WGS) entry which is preliminary data.</text>
</comment>
<organism evidence="2 3">
    <name type="scientific">Massilimicrobiota timonensis</name>
    <dbReference type="NCBI Taxonomy" id="1776392"/>
    <lineage>
        <taxon>Bacteria</taxon>
        <taxon>Bacillati</taxon>
        <taxon>Bacillota</taxon>
        <taxon>Erysipelotrichia</taxon>
        <taxon>Erysipelotrichales</taxon>
        <taxon>Erysipelotrichaceae</taxon>
        <taxon>Massilimicrobiota</taxon>
    </lineage>
</organism>
<name>A0ABT7UKF4_9FIRM</name>
<dbReference type="Proteomes" id="UP001529275">
    <property type="component" value="Unassembled WGS sequence"/>
</dbReference>
<gene>
    <name evidence="2" type="ORF">QUV98_09895</name>
</gene>
<dbReference type="CDD" id="cd07438">
    <property type="entry name" value="PHP_HisPPase_AMP"/>
    <property type="match status" value="1"/>
</dbReference>
<dbReference type="Gene3D" id="3.20.20.140">
    <property type="entry name" value="Metal-dependent hydrolases"/>
    <property type="match status" value="1"/>
</dbReference>
<reference evidence="2 3" key="2">
    <citation type="submission" date="2023-06" db="EMBL/GenBank/DDBJ databases">
        <authorList>
            <person name="Zeman M."/>
            <person name="Kubasova T."/>
            <person name="Jahodarova E."/>
            <person name="Nykrynova M."/>
            <person name="Rychlik I."/>
        </authorList>
    </citation>
    <scope>NUCLEOTIDE SEQUENCE [LARGE SCALE GENOMIC DNA]</scope>
    <source>
        <strain evidence="2 3">ET341</strain>
    </source>
</reference>
<dbReference type="InterPro" id="IPR052018">
    <property type="entry name" value="PHP_domain"/>
</dbReference>